<comment type="subcellular location">
    <subcellularLocation>
        <location evidence="1">Secreted</location>
    </subcellularLocation>
    <subcellularLocation>
        <location evidence="8">Synapse</location>
    </subcellularLocation>
</comment>
<keyword evidence="6 9" id="KW-1015">Disulfide bond</keyword>
<evidence type="ECO:0000256" key="6">
    <source>
        <dbReference type="ARBA" id="ARBA00023157"/>
    </source>
</evidence>
<dbReference type="PROSITE" id="PS51132">
    <property type="entry name" value="OLF"/>
    <property type="match status" value="1"/>
</dbReference>
<dbReference type="PANTHER" id="PTHR23192:SF80">
    <property type="entry name" value="OLFACTOMEDIN 2 LIKE PRECURSOR"/>
    <property type="match status" value="1"/>
</dbReference>
<feature type="region of interest" description="Disordered" evidence="10">
    <location>
        <begin position="453"/>
        <end position="532"/>
    </location>
</feature>
<protein>
    <submittedName>
        <fullName evidence="12">Noelin-2</fullName>
    </submittedName>
</protein>
<dbReference type="InterPro" id="IPR003112">
    <property type="entry name" value="Olfac-like_dom"/>
</dbReference>
<evidence type="ECO:0000256" key="10">
    <source>
        <dbReference type="SAM" id="MobiDB-lite"/>
    </source>
</evidence>
<dbReference type="GO" id="GO:0007165">
    <property type="term" value="P:signal transduction"/>
    <property type="evidence" value="ECO:0007669"/>
    <property type="project" value="TreeGrafter"/>
</dbReference>
<dbReference type="GO" id="GO:0005615">
    <property type="term" value="C:extracellular space"/>
    <property type="evidence" value="ECO:0007669"/>
    <property type="project" value="TreeGrafter"/>
</dbReference>
<keyword evidence="4" id="KW-0770">Synapse</keyword>
<evidence type="ECO:0000256" key="9">
    <source>
        <dbReference type="PROSITE-ProRule" id="PRU00446"/>
    </source>
</evidence>
<reference evidence="12" key="1">
    <citation type="journal article" date="2023" name="Front. Mar. Sci.">
        <title>A new Merluccius polli reference genome to investigate the effects of global change in West African waters.</title>
        <authorList>
            <person name="Mateo J.L."/>
            <person name="Blanco-Fernandez C."/>
            <person name="Garcia-Vazquez E."/>
            <person name="Machado-Schiaffino G."/>
        </authorList>
    </citation>
    <scope>NUCLEOTIDE SEQUENCE</scope>
    <source>
        <strain evidence="12">C29</strain>
        <tissue evidence="12">Fin</tissue>
    </source>
</reference>
<name>A0AA47M5J9_MERPO</name>
<proteinExistence type="predicted"/>
<dbReference type="Pfam" id="PF02191">
    <property type="entry name" value="OLF"/>
    <property type="match status" value="1"/>
</dbReference>
<organism evidence="12 13">
    <name type="scientific">Merluccius polli</name>
    <name type="common">Benguela hake</name>
    <name type="synonym">Merluccius cadenati</name>
    <dbReference type="NCBI Taxonomy" id="89951"/>
    <lineage>
        <taxon>Eukaryota</taxon>
        <taxon>Metazoa</taxon>
        <taxon>Chordata</taxon>
        <taxon>Craniata</taxon>
        <taxon>Vertebrata</taxon>
        <taxon>Euteleostomi</taxon>
        <taxon>Actinopterygii</taxon>
        <taxon>Neopterygii</taxon>
        <taxon>Teleostei</taxon>
        <taxon>Neoteleostei</taxon>
        <taxon>Acanthomorphata</taxon>
        <taxon>Zeiogadaria</taxon>
        <taxon>Gadariae</taxon>
        <taxon>Gadiformes</taxon>
        <taxon>Gadoidei</taxon>
        <taxon>Merlucciidae</taxon>
        <taxon>Merluccius</taxon>
    </lineage>
</organism>
<evidence type="ECO:0000256" key="4">
    <source>
        <dbReference type="ARBA" id="ARBA00023018"/>
    </source>
</evidence>
<evidence type="ECO:0000313" key="13">
    <source>
        <dbReference type="Proteomes" id="UP001174136"/>
    </source>
</evidence>
<evidence type="ECO:0000256" key="2">
    <source>
        <dbReference type="ARBA" id="ARBA00022525"/>
    </source>
</evidence>
<feature type="compositionally biased region" description="Low complexity" evidence="10">
    <location>
        <begin position="464"/>
        <end position="482"/>
    </location>
</feature>
<dbReference type="InterPro" id="IPR050605">
    <property type="entry name" value="Olfactomedin-like_domain"/>
</dbReference>
<feature type="disulfide bond" evidence="9">
    <location>
        <begin position="225"/>
        <end position="407"/>
    </location>
</feature>
<feature type="domain" description="Olfactomedin-like" evidence="11">
    <location>
        <begin position="224"/>
        <end position="476"/>
    </location>
</feature>
<dbReference type="GO" id="GO:0045202">
    <property type="term" value="C:synapse"/>
    <property type="evidence" value="ECO:0007669"/>
    <property type="project" value="UniProtKB-SubCell"/>
</dbReference>
<feature type="compositionally biased region" description="Polar residues" evidence="10">
    <location>
        <begin position="505"/>
        <end position="516"/>
    </location>
</feature>
<dbReference type="SMART" id="SM00284">
    <property type="entry name" value="OLF"/>
    <property type="match status" value="1"/>
</dbReference>
<gene>
    <name evidence="12" type="primary">Olfm2</name>
    <name evidence="12" type="ORF">N1851_030542</name>
</gene>
<keyword evidence="5" id="KW-0175">Coiled coil</keyword>
<evidence type="ECO:0000256" key="7">
    <source>
        <dbReference type="ARBA" id="ARBA00023180"/>
    </source>
</evidence>
<feature type="compositionally biased region" description="Gly residues" evidence="10">
    <location>
        <begin position="519"/>
        <end position="532"/>
    </location>
</feature>
<dbReference type="Proteomes" id="UP001174136">
    <property type="component" value="Unassembled WGS sequence"/>
</dbReference>
<evidence type="ECO:0000256" key="1">
    <source>
        <dbReference type="ARBA" id="ARBA00004613"/>
    </source>
</evidence>
<keyword evidence="3" id="KW-0732">Signal</keyword>
<dbReference type="PANTHER" id="PTHR23192">
    <property type="entry name" value="OLFACTOMEDIN-RELATED"/>
    <property type="match status" value="1"/>
</dbReference>
<keyword evidence="2" id="KW-0964">Secreted</keyword>
<dbReference type="Pfam" id="PF12308">
    <property type="entry name" value="Noelin-1"/>
    <property type="match status" value="1"/>
</dbReference>
<keyword evidence="13" id="KW-1185">Reference proteome</keyword>
<dbReference type="EMBL" id="JAOPHQ010005780">
    <property type="protein sequence ID" value="KAK0133924.1"/>
    <property type="molecule type" value="Genomic_DNA"/>
</dbReference>
<keyword evidence="7" id="KW-0325">Glycoprotein</keyword>
<sequence length="532" mass="59150">MSVPMLKIGAVLSTMAMVTNWMSQTLPSLVGLNGTAVSPDGTHERIVSGLYPGSEEGWQIYSTASDPDGRCLCTVVAPAQNLCKRDPRSRQLRLLTEQVQNVSQSMEVVDLRTSRDLQYVRDSEPLLRGVDGRIHTYVANSRALTTKGLQELKGQMSQLRPLLSVVEQYRADLQTLATLRWELLNLSVSLTGIQEEIGAYDYEELQHRVLMLETRLHACMNKLGCGRLTWVSIPITVRASGSRFGSWMTDAMIPSSDSRVWSMDGYYKGRRVLEYRTMGDFTKGQNFVQHLLPHPWAGTGHVVYNGSLYYNKHQTNILVQYHFRSRTVVLQRSLSGAGYNNTFPYSWGGSSDIDLMADETGLWAIYTSIPNAGNILVSRLDPRSLEVLQSWDTGFPKRSAGEAFMICGTLYVTNSHLAGAKVHFAYHTNSSTYEYTDIPFHNQYSHISMMDYNPPRGERCSPGTTDTRSSTTSRCSTSSAATDRPRRGTPCGPLCQSAHRRSNNHKNAWESNTRLQGSTGEGDGGIGGRSGK</sequence>
<evidence type="ECO:0000256" key="5">
    <source>
        <dbReference type="ARBA" id="ARBA00023054"/>
    </source>
</evidence>
<evidence type="ECO:0000256" key="8">
    <source>
        <dbReference type="ARBA" id="ARBA00034103"/>
    </source>
</evidence>
<comment type="caution">
    <text evidence="12">The sequence shown here is derived from an EMBL/GenBank/DDBJ whole genome shotgun (WGS) entry which is preliminary data.</text>
</comment>
<evidence type="ECO:0000313" key="12">
    <source>
        <dbReference type="EMBL" id="KAK0133924.1"/>
    </source>
</evidence>
<dbReference type="InterPro" id="IPR022082">
    <property type="entry name" value="Noelin_dom"/>
</dbReference>
<evidence type="ECO:0000259" key="11">
    <source>
        <dbReference type="PROSITE" id="PS51132"/>
    </source>
</evidence>
<accession>A0AA47M5J9</accession>
<evidence type="ECO:0000256" key="3">
    <source>
        <dbReference type="ARBA" id="ARBA00022729"/>
    </source>
</evidence>
<dbReference type="AlphaFoldDB" id="A0AA47M5J9"/>